<evidence type="ECO:0000256" key="11">
    <source>
        <dbReference type="SAM" id="Phobius"/>
    </source>
</evidence>
<dbReference type="Proteomes" id="UP000829720">
    <property type="component" value="Unassembled WGS sequence"/>
</dbReference>
<dbReference type="EMBL" id="JAERUA010000013">
    <property type="protein sequence ID" value="KAI1891463.1"/>
    <property type="molecule type" value="Genomic_DNA"/>
</dbReference>
<comment type="similarity">
    <text evidence="2">Belongs to the TOR1AIP family.</text>
</comment>
<feature type="domain" description="Torsin-1A-interacting protein 1/2 AAA+ activator" evidence="12">
    <location>
        <begin position="251"/>
        <end position="474"/>
    </location>
</feature>
<feature type="compositionally biased region" description="Polar residues" evidence="10">
    <location>
        <begin position="32"/>
        <end position="48"/>
    </location>
</feature>
<evidence type="ECO:0000256" key="3">
    <source>
        <dbReference type="ARBA" id="ARBA00022553"/>
    </source>
</evidence>
<evidence type="ECO:0000256" key="5">
    <source>
        <dbReference type="ARBA" id="ARBA00022989"/>
    </source>
</evidence>
<dbReference type="GO" id="GO:0005635">
    <property type="term" value="C:nuclear envelope"/>
    <property type="evidence" value="ECO:0007669"/>
    <property type="project" value="UniProtKB-SubCell"/>
</dbReference>
<name>A0A8T3D1F2_9TELE</name>
<dbReference type="InterPro" id="IPR038599">
    <property type="entry name" value="LAP1C-like_C_sf"/>
</dbReference>
<feature type="compositionally biased region" description="Basic and acidic residues" evidence="10">
    <location>
        <begin position="176"/>
        <end position="191"/>
    </location>
</feature>
<evidence type="ECO:0000259" key="12">
    <source>
        <dbReference type="Pfam" id="PF05609"/>
    </source>
</evidence>
<dbReference type="GO" id="GO:0016020">
    <property type="term" value="C:membrane"/>
    <property type="evidence" value="ECO:0007669"/>
    <property type="project" value="TreeGrafter"/>
</dbReference>
<organism evidence="13 14">
    <name type="scientific">Albula goreensis</name>
    <dbReference type="NCBI Taxonomy" id="1534307"/>
    <lineage>
        <taxon>Eukaryota</taxon>
        <taxon>Metazoa</taxon>
        <taxon>Chordata</taxon>
        <taxon>Craniata</taxon>
        <taxon>Vertebrata</taxon>
        <taxon>Euteleostomi</taxon>
        <taxon>Actinopterygii</taxon>
        <taxon>Neopterygii</taxon>
        <taxon>Teleostei</taxon>
        <taxon>Albuliformes</taxon>
        <taxon>Albulidae</taxon>
        <taxon>Albula</taxon>
    </lineage>
</organism>
<feature type="compositionally biased region" description="Basic and acidic residues" evidence="10">
    <location>
        <begin position="110"/>
        <end position="129"/>
    </location>
</feature>
<sequence>MQNAHVTSGDVSGKQESTQNDPPNVTGGECSGSETNQQTQESCKSLTTEVPVDDGKISVSSDEQQKDTNSKNISNKEDNAEDSKKKDYEDHQTQLLSSTSTHVPGGTSMDEGRTEDQTKVTEAEVHGGDDTTMSSSDEQGIDPNSSERKEDLSDEHHRDPTAEVHGGDEQGIDPNSSERKEDLSDEHHRDPTDDEREDLTHTLPLQAGTLQQDGPRPEDLDRTWIVIISVIFVFIAVVVSYLFSGSSPPPQPRQDRSVDIFRREFEKVKSSFPSQTPELWKRGKIHLERHLQTAQPTEPVSMILTSGSRAEKTLHCLASYVAAAFSTALNSSVLHIDGASKAGLESDQVKLDIDNQLRGAFEGDKKAAIIHRFEELPPGSTLIFYRYCDHENAAYKKASLIFTVLLGGDELKSHLSLSTVEEMVQDRIQDKFRSSTQPASFDKMDVDKFSGLWSRISHLVLPVIAEKHIEQQGCQI</sequence>
<comment type="subcellular location">
    <subcellularLocation>
        <location evidence="9">Endomembrane system</location>
        <topology evidence="9">Single-pass membrane protein</topology>
    </subcellularLocation>
    <subcellularLocation>
        <location evidence="1">Nucleus envelope</location>
    </subcellularLocation>
</comment>
<feature type="compositionally biased region" description="Basic and acidic residues" evidence="10">
    <location>
        <begin position="145"/>
        <end position="168"/>
    </location>
</feature>
<comment type="caution">
    <text evidence="13">The sequence shown here is derived from an EMBL/GenBank/DDBJ whole genome shotgun (WGS) entry which is preliminary data.</text>
</comment>
<keyword evidence="3" id="KW-0597">Phosphoprotein</keyword>
<feature type="compositionally biased region" description="Polar residues" evidence="10">
    <location>
        <begin position="1"/>
        <end position="23"/>
    </location>
</feature>
<feature type="compositionally biased region" description="Basic and acidic residues" evidence="10">
    <location>
        <begin position="63"/>
        <end position="92"/>
    </location>
</feature>
<evidence type="ECO:0000256" key="8">
    <source>
        <dbReference type="ARBA" id="ARBA00023242"/>
    </source>
</evidence>
<proteinExistence type="inferred from homology"/>
<keyword evidence="8" id="KW-0539">Nucleus</keyword>
<dbReference type="GO" id="GO:0061024">
    <property type="term" value="P:membrane organization"/>
    <property type="evidence" value="ECO:0007669"/>
    <property type="project" value="TreeGrafter"/>
</dbReference>
<evidence type="ECO:0000313" key="13">
    <source>
        <dbReference type="EMBL" id="KAI1891463.1"/>
    </source>
</evidence>
<keyword evidence="14" id="KW-1185">Reference proteome</keyword>
<protein>
    <recommendedName>
        <fullName evidence="12">Torsin-1A-interacting protein 1/2 AAA+ activator domain-containing protein</fullName>
    </recommendedName>
</protein>
<feature type="compositionally biased region" description="Polar residues" evidence="10">
    <location>
        <begin position="93"/>
        <end position="102"/>
    </location>
</feature>
<dbReference type="Pfam" id="PF05609">
    <property type="entry name" value="LAP1_C"/>
    <property type="match status" value="1"/>
</dbReference>
<keyword evidence="7" id="KW-0325">Glycoprotein</keyword>
<dbReference type="InterPro" id="IPR046753">
    <property type="entry name" value="TOIP1/2_C"/>
</dbReference>
<accession>A0A8T3D1F2</accession>
<feature type="transmembrane region" description="Helical" evidence="11">
    <location>
        <begin position="224"/>
        <end position="243"/>
    </location>
</feature>
<evidence type="ECO:0000256" key="9">
    <source>
        <dbReference type="ARBA" id="ARBA00037847"/>
    </source>
</evidence>
<evidence type="ECO:0000256" key="4">
    <source>
        <dbReference type="ARBA" id="ARBA00022692"/>
    </source>
</evidence>
<evidence type="ECO:0000256" key="2">
    <source>
        <dbReference type="ARBA" id="ARBA00007860"/>
    </source>
</evidence>
<dbReference type="AlphaFoldDB" id="A0A8T3D1F2"/>
<evidence type="ECO:0000313" key="14">
    <source>
        <dbReference type="Proteomes" id="UP000829720"/>
    </source>
</evidence>
<keyword evidence="6 11" id="KW-0472">Membrane</keyword>
<keyword evidence="5 11" id="KW-1133">Transmembrane helix</keyword>
<dbReference type="PANTHER" id="PTHR18843:SF7">
    <property type="entry name" value="LAMINA-ASSOCIATED POLYPEPTIDE 1B ISOFORM 1-RELATED"/>
    <property type="match status" value="1"/>
</dbReference>
<evidence type="ECO:0000256" key="6">
    <source>
        <dbReference type="ARBA" id="ARBA00023136"/>
    </source>
</evidence>
<dbReference type="Gene3D" id="3.40.50.12190">
    <property type="match status" value="1"/>
</dbReference>
<dbReference type="PANTHER" id="PTHR18843">
    <property type="entry name" value="TORSIN-1A-INTERACTING PROTEIN"/>
    <property type="match status" value="1"/>
</dbReference>
<feature type="compositionally biased region" description="Polar residues" evidence="10">
    <location>
        <begin position="131"/>
        <end position="144"/>
    </location>
</feature>
<evidence type="ECO:0000256" key="7">
    <source>
        <dbReference type="ARBA" id="ARBA00023180"/>
    </source>
</evidence>
<dbReference type="GO" id="GO:0001671">
    <property type="term" value="F:ATPase activator activity"/>
    <property type="evidence" value="ECO:0007669"/>
    <property type="project" value="InterPro"/>
</dbReference>
<dbReference type="OrthoDB" id="6258998at2759"/>
<keyword evidence="4 11" id="KW-0812">Transmembrane</keyword>
<evidence type="ECO:0000256" key="1">
    <source>
        <dbReference type="ARBA" id="ARBA00004259"/>
    </source>
</evidence>
<gene>
    <name evidence="13" type="ORF">AGOR_G00144070</name>
</gene>
<feature type="region of interest" description="Disordered" evidence="10">
    <location>
        <begin position="1"/>
        <end position="217"/>
    </location>
</feature>
<dbReference type="InterPro" id="IPR008662">
    <property type="entry name" value="TOIP1/2"/>
</dbReference>
<evidence type="ECO:0000256" key="10">
    <source>
        <dbReference type="SAM" id="MobiDB-lite"/>
    </source>
</evidence>
<reference evidence="13" key="1">
    <citation type="submission" date="2021-01" db="EMBL/GenBank/DDBJ databases">
        <authorList>
            <person name="Zahm M."/>
            <person name="Roques C."/>
            <person name="Cabau C."/>
            <person name="Klopp C."/>
            <person name="Donnadieu C."/>
            <person name="Jouanno E."/>
            <person name="Lampietro C."/>
            <person name="Louis A."/>
            <person name="Herpin A."/>
            <person name="Echchiki A."/>
            <person name="Berthelot C."/>
            <person name="Parey E."/>
            <person name="Roest-Crollius H."/>
            <person name="Braasch I."/>
            <person name="Postlethwait J."/>
            <person name="Bobe J."/>
            <person name="Montfort J."/>
            <person name="Bouchez O."/>
            <person name="Begum T."/>
            <person name="Mejri S."/>
            <person name="Adams A."/>
            <person name="Chen W.-J."/>
            <person name="Guiguen Y."/>
        </authorList>
    </citation>
    <scope>NUCLEOTIDE SEQUENCE</scope>
    <source>
        <tissue evidence="13">Blood</tissue>
    </source>
</reference>